<sequence>MMFIKGAWTFEPLPRITPLKPPQPTNSFPRPSRRSMSLQKRISSNSNLLVTVESADSTILGMHPSPQSHC</sequence>
<dbReference type="AlphaFoldDB" id="A0AAI9TEC9"/>
<reference evidence="2" key="1">
    <citation type="submission" date="2015-06" db="EMBL/GenBank/DDBJ databases">
        <authorList>
            <person name="Nguyen H."/>
        </authorList>
    </citation>
    <scope>NUCLEOTIDE SEQUENCE</scope>
    <source>
        <strain evidence="2">DAOM 180753</strain>
    </source>
</reference>
<evidence type="ECO:0000313" key="3">
    <source>
        <dbReference type="Proteomes" id="UP001227192"/>
    </source>
</evidence>
<dbReference type="Proteomes" id="UP001227192">
    <property type="component" value="Unassembled WGS sequence"/>
</dbReference>
<protein>
    <submittedName>
        <fullName evidence="2">Uncharacterized protein</fullName>
    </submittedName>
</protein>
<organism evidence="2 3">
    <name type="scientific">Penicillium thymicola</name>
    <dbReference type="NCBI Taxonomy" id="293382"/>
    <lineage>
        <taxon>Eukaryota</taxon>
        <taxon>Fungi</taxon>
        <taxon>Dikarya</taxon>
        <taxon>Ascomycota</taxon>
        <taxon>Pezizomycotina</taxon>
        <taxon>Eurotiomycetes</taxon>
        <taxon>Eurotiomycetidae</taxon>
        <taxon>Eurotiales</taxon>
        <taxon>Aspergillaceae</taxon>
        <taxon>Penicillium</taxon>
    </lineage>
</organism>
<proteinExistence type="predicted"/>
<keyword evidence="3" id="KW-1185">Reference proteome</keyword>
<reference evidence="2" key="2">
    <citation type="journal article" date="2016" name="Fungal Biol.">
        <title>Ochratoxin A production by Penicillium thymicola.</title>
        <authorList>
            <person name="Nguyen H.D.T."/>
            <person name="McMullin D.R."/>
            <person name="Ponomareva E."/>
            <person name="Riley R."/>
            <person name="Pomraning K.R."/>
            <person name="Baker S.E."/>
            <person name="Seifert K.A."/>
        </authorList>
    </citation>
    <scope>NUCLEOTIDE SEQUENCE</scope>
    <source>
        <strain evidence="2">DAOM 180753</strain>
    </source>
</reference>
<feature type="region of interest" description="Disordered" evidence="1">
    <location>
        <begin position="15"/>
        <end position="42"/>
    </location>
</feature>
<comment type="caution">
    <text evidence="2">The sequence shown here is derived from an EMBL/GenBank/DDBJ whole genome shotgun (WGS) entry which is preliminary data.</text>
</comment>
<name>A0AAI9TEC9_PENTH</name>
<evidence type="ECO:0000313" key="2">
    <source>
        <dbReference type="EMBL" id="KAJ9484864.1"/>
    </source>
</evidence>
<evidence type="ECO:0000256" key="1">
    <source>
        <dbReference type="SAM" id="MobiDB-lite"/>
    </source>
</evidence>
<dbReference type="EMBL" id="LACB01000306">
    <property type="protein sequence ID" value="KAJ9484864.1"/>
    <property type="molecule type" value="Genomic_DNA"/>
</dbReference>
<accession>A0AAI9TEC9</accession>
<gene>
    <name evidence="2" type="ORF">VN97_g8499</name>
</gene>
<feature type="compositionally biased region" description="Polar residues" evidence="1">
    <location>
        <begin position="25"/>
        <end position="42"/>
    </location>
</feature>